<dbReference type="WBParaSite" id="PSAMB.scaffold2503size22867.g18017.t1">
    <property type="protein sequence ID" value="PSAMB.scaffold2503size22867.g18017.t1"/>
    <property type="gene ID" value="PSAMB.scaffold2503size22867.g18017"/>
</dbReference>
<dbReference type="FunFam" id="3.30.160.70:FF:000001">
    <property type="entry name" value="Methylated-DNA--protein-cysteine methyltransferase"/>
    <property type="match status" value="1"/>
</dbReference>
<dbReference type="InterPro" id="IPR014048">
    <property type="entry name" value="MethylDNA_cys_MeTrfase_DNA-bd"/>
</dbReference>
<dbReference type="InterPro" id="IPR001497">
    <property type="entry name" value="MethylDNA_cys_MeTrfase_AS"/>
</dbReference>
<proteinExistence type="inferred from homology"/>
<evidence type="ECO:0000256" key="14">
    <source>
        <dbReference type="ARBA" id="ARBA00023125"/>
    </source>
</evidence>
<evidence type="ECO:0000259" key="21">
    <source>
        <dbReference type="Pfam" id="PF02870"/>
    </source>
</evidence>
<dbReference type="Pfam" id="PF01035">
    <property type="entry name" value="DNA_binding_1"/>
    <property type="match status" value="1"/>
</dbReference>
<evidence type="ECO:0000256" key="18">
    <source>
        <dbReference type="ARBA" id="ARBA00031621"/>
    </source>
</evidence>
<protein>
    <recommendedName>
        <fullName evidence="7">Methylated-DNA--protein-cysteine methyltransferase</fullName>
        <ecNumber evidence="6">2.1.1.63</ecNumber>
    </recommendedName>
    <alternativeName>
        <fullName evidence="17">6-O-methylguanine-DNA methyltransferase</fullName>
    </alternativeName>
    <alternativeName>
        <fullName evidence="18">O-6-methylguanine-DNA-alkyltransferase</fullName>
    </alternativeName>
</protein>
<feature type="domain" description="Methylated-DNA-[protein]-cysteine S-methyltransferase DNA binding" evidence="20">
    <location>
        <begin position="97"/>
        <end position="177"/>
    </location>
</feature>
<comment type="similarity">
    <text evidence="5">Belongs to the MGMT family.</text>
</comment>
<feature type="domain" description="Methylguanine DNA methyltransferase ribonuclease-like" evidence="21">
    <location>
        <begin position="9"/>
        <end position="79"/>
    </location>
</feature>
<keyword evidence="11" id="KW-0479">Metal-binding</keyword>
<dbReference type="PANTHER" id="PTHR46460">
    <property type="entry name" value="METHYLATED-DNA--PROTEIN-CYSTEINE METHYLTRANSFERASE"/>
    <property type="match status" value="1"/>
</dbReference>
<evidence type="ECO:0000256" key="6">
    <source>
        <dbReference type="ARBA" id="ARBA00011918"/>
    </source>
</evidence>
<evidence type="ECO:0000256" key="19">
    <source>
        <dbReference type="ARBA" id="ARBA00049348"/>
    </source>
</evidence>
<dbReference type="GO" id="GO:0046872">
    <property type="term" value="F:metal ion binding"/>
    <property type="evidence" value="ECO:0007669"/>
    <property type="project" value="UniProtKB-KW"/>
</dbReference>
<keyword evidence="13" id="KW-0862">Zinc</keyword>
<evidence type="ECO:0000256" key="2">
    <source>
        <dbReference type="ARBA" id="ARBA00001947"/>
    </source>
</evidence>
<dbReference type="Gene3D" id="3.30.160.70">
    <property type="entry name" value="Methylated DNA-protein cysteine methyltransferase domain"/>
    <property type="match status" value="1"/>
</dbReference>
<dbReference type="PROSITE" id="PS00374">
    <property type="entry name" value="MGMT"/>
    <property type="match status" value="1"/>
</dbReference>
<evidence type="ECO:0000256" key="16">
    <source>
        <dbReference type="ARBA" id="ARBA00023242"/>
    </source>
</evidence>
<dbReference type="GO" id="GO:0006281">
    <property type="term" value="P:DNA repair"/>
    <property type="evidence" value="ECO:0007669"/>
    <property type="project" value="UniProtKB-KW"/>
</dbReference>
<comment type="catalytic activity">
    <reaction evidence="19">
        <text>a 6-O-methyl-2'-deoxyguanosine in DNA + L-cysteinyl-[protein] = S-methyl-L-cysteinyl-[protein] + a 2'-deoxyguanosine in DNA</text>
        <dbReference type="Rhea" id="RHEA:24000"/>
        <dbReference type="Rhea" id="RHEA-COMP:10131"/>
        <dbReference type="Rhea" id="RHEA-COMP:10132"/>
        <dbReference type="Rhea" id="RHEA-COMP:11367"/>
        <dbReference type="Rhea" id="RHEA-COMP:11368"/>
        <dbReference type="ChEBI" id="CHEBI:29950"/>
        <dbReference type="ChEBI" id="CHEBI:82612"/>
        <dbReference type="ChEBI" id="CHEBI:85445"/>
        <dbReference type="ChEBI" id="CHEBI:85448"/>
        <dbReference type="EC" id="2.1.1.63"/>
    </reaction>
</comment>
<keyword evidence="9" id="KW-0489">Methyltransferase</keyword>
<dbReference type="Gene3D" id="1.10.10.10">
    <property type="entry name" value="Winged helix-like DNA-binding domain superfamily/Winged helix DNA-binding domain"/>
    <property type="match status" value="1"/>
</dbReference>
<keyword evidence="10" id="KW-0808">Transferase</keyword>
<evidence type="ECO:0000256" key="8">
    <source>
        <dbReference type="ARBA" id="ARBA00022553"/>
    </source>
</evidence>
<dbReference type="InterPro" id="IPR008332">
    <property type="entry name" value="MethylG_MeTrfase_N"/>
</dbReference>
<evidence type="ECO:0000256" key="13">
    <source>
        <dbReference type="ARBA" id="ARBA00022833"/>
    </source>
</evidence>
<dbReference type="NCBIfam" id="TIGR00589">
    <property type="entry name" value="ogt"/>
    <property type="match status" value="1"/>
</dbReference>
<dbReference type="SUPFAM" id="SSF53155">
    <property type="entry name" value="Methylated DNA-protein cysteine methyltransferase domain"/>
    <property type="match status" value="1"/>
</dbReference>
<name>A0A914VVY2_9BILA</name>
<evidence type="ECO:0000256" key="1">
    <source>
        <dbReference type="ARBA" id="ARBA00001286"/>
    </source>
</evidence>
<evidence type="ECO:0000259" key="20">
    <source>
        <dbReference type="Pfam" id="PF01035"/>
    </source>
</evidence>
<evidence type="ECO:0000313" key="23">
    <source>
        <dbReference type="WBParaSite" id="PSAMB.scaffold2503size22867.g18017.t1"/>
    </source>
</evidence>
<reference evidence="23" key="1">
    <citation type="submission" date="2022-11" db="UniProtKB">
        <authorList>
            <consortium name="WormBaseParasite"/>
        </authorList>
    </citation>
    <scope>IDENTIFICATION</scope>
</reference>
<evidence type="ECO:0000256" key="12">
    <source>
        <dbReference type="ARBA" id="ARBA00022763"/>
    </source>
</evidence>
<sequence>MACHRTITCAIVHTPIGKLHLFACTAGLHEVCLAQSTITDNFTSVEEKLQLVVMETKDVSNKVLQESFIWLQMYFAREKARMMPPLCMSTASGDESFMVKCWKTLEEQVPFGRTVTYGLLAGMTDRPKAARAVGQAMRRNKWILFVPCHRVMRSDGSLGQYSGGGITVKRWLIDFEKSG</sequence>
<dbReference type="Pfam" id="PF02870">
    <property type="entry name" value="Methyltransf_1N"/>
    <property type="match status" value="1"/>
</dbReference>
<organism evidence="22 23">
    <name type="scientific">Plectus sambesii</name>
    <dbReference type="NCBI Taxonomy" id="2011161"/>
    <lineage>
        <taxon>Eukaryota</taxon>
        <taxon>Metazoa</taxon>
        <taxon>Ecdysozoa</taxon>
        <taxon>Nematoda</taxon>
        <taxon>Chromadorea</taxon>
        <taxon>Plectida</taxon>
        <taxon>Plectina</taxon>
        <taxon>Plectoidea</taxon>
        <taxon>Plectidae</taxon>
        <taxon>Plectus</taxon>
    </lineage>
</organism>
<dbReference type="CDD" id="cd06445">
    <property type="entry name" value="ATase"/>
    <property type="match status" value="1"/>
</dbReference>
<keyword evidence="12" id="KW-0227">DNA damage</keyword>
<dbReference type="GO" id="GO:0005654">
    <property type="term" value="C:nucleoplasm"/>
    <property type="evidence" value="ECO:0007669"/>
    <property type="project" value="TreeGrafter"/>
</dbReference>
<evidence type="ECO:0000256" key="11">
    <source>
        <dbReference type="ARBA" id="ARBA00022723"/>
    </source>
</evidence>
<comment type="cofactor">
    <cofactor evidence="2">
        <name>Zn(2+)</name>
        <dbReference type="ChEBI" id="CHEBI:29105"/>
    </cofactor>
</comment>
<dbReference type="EC" id="2.1.1.63" evidence="6"/>
<keyword evidence="15" id="KW-0234">DNA repair</keyword>
<accession>A0A914VVY2</accession>
<dbReference type="AlphaFoldDB" id="A0A914VVY2"/>
<dbReference type="FunFam" id="1.10.10.10:FF:000214">
    <property type="entry name" value="Methylated-DNA--protein-cysteine methyltransferase"/>
    <property type="match status" value="1"/>
</dbReference>
<evidence type="ECO:0000256" key="15">
    <source>
        <dbReference type="ARBA" id="ARBA00023204"/>
    </source>
</evidence>
<keyword evidence="22" id="KW-1185">Reference proteome</keyword>
<dbReference type="InterPro" id="IPR036631">
    <property type="entry name" value="MGMT_N_sf"/>
</dbReference>
<keyword evidence="8" id="KW-0597">Phosphoprotein</keyword>
<evidence type="ECO:0000256" key="10">
    <source>
        <dbReference type="ARBA" id="ARBA00022679"/>
    </source>
</evidence>
<comment type="subcellular location">
    <subcellularLocation>
        <location evidence="4">Nucleus</location>
    </subcellularLocation>
</comment>
<dbReference type="GO" id="GO:0003908">
    <property type="term" value="F:methylated-DNA-[protein]-cysteine S-methyltransferase activity"/>
    <property type="evidence" value="ECO:0007669"/>
    <property type="project" value="UniProtKB-EC"/>
</dbReference>
<evidence type="ECO:0000256" key="5">
    <source>
        <dbReference type="ARBA" id="ARBA00008711"/>
    </source>
</evidence>
<keyword evidence="16" id="KW-0539">Nucleus</keyword>
<dbReference type="PANTHER" id="PTHR46460:SF1">
    <property type="entry name" value="METHYLATED-DNA--PROTEIN-CYSTEINE METHYLTRANSFERASE"/>
    <property type="match status" value="1"/>
</dbReference>
<dbReference type="InterPro" id="IPR036217">
    <property type="entry name" value="MethylDNA_cys_MeTrfase_DNAb"/>
</dbReference>
<evidence type="ECO:0000256" key="17">
    <source>
        <dbReference type="ARBA" id="ARBA00030795"/>
    </source>
</evidence>
<dbReference type="GO" id="GO:0003677">
    <property type="term" value="F:DNA binding"/>
    <property type="evidence" value="ECO:0007669"/>
    <property type="project" value="UniProtKB-KW"/>
</dbReference>
<comment type="function">
    <text evidence="3">Involved in the cellular defense against the biological effects of O6-methylguanine (O6-MeG) and O4-methylthymine (O4-MeT) in DNA. Repairs the methylated nucleobase in DNA by stoichiometrically transferring the methyl group to a cysteine residue in the enzyme. This is a suicide reaction: the enzyme is irreversibly inactivated.</text>
</comment>
<dbReference type="Proteomes" id="UP000887566">
    <property type="component" value="Unplaced"/>
</dbReference>
<keyword evidence="14" id="KW-0238">DNA-binding</keyword>
<evidence type="ECO:0000256" key="4">
    <source>
        <dbReference type="ARBA" id="ARBA00004123"/>
    </source>
</evidence>
<evidence type="ECO:0000313" key="22">
    <source>
        <dbReference type="Proteomes" id="UP000887566"/>
    </source>
</evidence>
<dbReference type="InterPro" id="IPR036388">
    <property type="entry name" value="WH-like_DNA-bd_sf"/>
</dbReference>
<dbReference type="GO" id="GO:0032259">
    <property type="term" value="P:methylation"/>
    <property type="evidence" value="ECO:0007669"/>
    <property type="project" value="UniProtKB-KW"/>
</dbReference>
<evidence type="ECO:0000256" key="7">
    <source>
        <dbReference type="ARBA" id="ARBA00015377"/>
    </source>
</evidence>
<evidence type="ECO:0000256" key="3">
    <source>
        <dbReference type="ARBA" id="ARBA00003317"/>
    </source>
</evidence>
<evidence type="ECO:0000256" key="9">
    <source>
        <dbReference type="ARBA" id="ARBA00022603"/>
    </source>
</evidence>
<comment type="catalytic activity">
    <reaction evidence="1">
        <text>a 4-O-methyl-thymidine in DNA + L-cysteinyl-[protein] = a thymidine in DNA + S-methyl-L-cysteinyl-[protein]</text>
        <dbReference type="Rhea" id="RHEA:53428"/>
        <dbReference type="Rhea" id="RHEA-COMP:10131"/>
        <dbReference type="Rhea" id="RHEA-COMP:10132"/>
        <dbReference type="Rhea" id="RHEA-COMP:13555"/>
        <dbReference type="Rhea" id="RHEA-COMP:13556"/>
        <dbReference type="ChEBI" id="CHEBI:29950"/>
        <dbReference type="ChEBI" id="CHEBI:82612"/>
        <dbReference type="ChEBI" id="CHEBI:137386"/>
        <dbReference type="ChEBI" id="CHEBI:137387"/>
        <dbReference type="EC" id="2.1.1.63"/>
    </reaction>
</comment>
<dbReference type="SUPFAM" id="SSF46767">
    <property type="entry name" value="Methylated DNA-protein cysteine methyltransferase, C-terminal domain"/>
    <property type="match status" value="1"/>
</dbReference>